<proteinExistence type="predicted"/>
<dbReference type="EMBL" id="BOMB01000006">
    <property type="protein sequence ID" value="GID10206.1"/>
    <property type="molecule type" value="Genomic_DNA"/>
</dbReference>
<accession>A0A8J3N8L1</accession>
<comment type="caution">
    <text evidence="1">The sequence shown here is derived from an EMBL/GenBank/DDBJ whole genome shotgun (WGS) entry which is preliminary data.</text>
</comment>
<evidence type="ECO:0000313" key="2">
    <source>
        <dbReference type="Proteomes" id="UP000612808"/>
    </source>
</evidence>
<protein>
    <recommendedName>
        <fullName evidence="3">Amidoligase enzyme</fullName>
    </recommendedName>
</protein>
<organism evidence="1 2">
    <name type="scientific">Actinocatenispora rupis</name>
    <dbReference type="NCBI Taxonomy" id="519421"/>
    <lineage>
        <taxon>Bacteria</taxon>
        <taxon>Bacillati</taxon>
        <taxon>Actinomycetota</taxon>
        <taxon>Actinomycetes</taxon>
        <taxon>Micromonosporales</taxon>
        <taxon>Micromonosporaceae</taxon>
        <taxon>Actinocatenispora</taxon>
    </lineage>
</organism>
<sequence>MTHPTITHPTVELDATTSPGDCDSCGTPIDDGNQIEVDDELLCTDCASFCNDCHTWHVDGIDCGCPRCADCNTRMAPDNQIRVDDVIVCRDCGSYCDDCCTWNRSSNDCDCPTCERCDARIADQNVIYADDLSVCADCAWRCEGCNTWRLEGNDCPCDSLDGMVHHCDYLPLLAFHGDGPLYLGMELEIGIAEELQYDCARLCTQTLDGLAWLKRDGSVEGFELVTHPMSYQWAITKFPWHLLPALAEKGADRHCPSAGLHVHLSRAGFAGPAHIYRWMKLIHRNRPEVIGLARRDSTSYAPFTDDARRDTGRLAKGKAWSGKYAAINTCHEDTFELRVFASSLEVQHVQAVLGFADASVEYTRHLSVADIARRDGWGWSAFADWVAQHDTYAPLTREIGVA</sequence>
<keyword evidence="2" id="KW-1185">Reference proteome</keyword>
<dbReference type="AlphaFoldDB" id="A0A8J3N8L1"/>
<dbReference type="RefSeq" id="WP_203655407.1">
    <property type="nucleotide sequence ID" value="NZ_BAAAZM010000002.1"/>
</dbReference>
<evidence type="ECO:0008006" key="3">
    <source>
        <dbReference type="Google" id="ProtNLM"/>
    </source>
</evidence>
<gene>
    <name evidence="1" type="ORF">Aru02nite_10950</name>
</gene>
<reference evidence="1" key="1">
    <citation type="submission" date="2021-01" db="EMBL/GenBank/DDBJ databases">
        <title>Whole genome shotgun sequence of Actinocatenispora rupis NBRC 107355.</title>
        <authorList>
            <person name="Komaki H."/>
            <person name="Tamura T."/>
        </authorList>
    </citation>
    <scope>NUCLEOTIDE SEQUENCE</scope>
    <source>
        <strain evidence="1">NBRC 107355</strain>
    </source>
</reference>
<evidence type="ECO:0000313" key="1">
    <source>
        <dbReference type="EMBL" id="GID10206.1"/>
    </source>
</evidence>
<dbReference type="Proteomes" id="UP000612808">
    <property type="component" value="Unassembled WGS sequence"/>
</dbReference>
<name>A0A8J3N8L1_9ACTN</name>